<evidence type="ECO:0000313" key="1">
    <source>
        <dbReference type="EMBL" id="GKH71802.1"/>
    </source>
</evidence>
<gene>
    <name evidence="1" type="ORF">CE91St3_16650</name>
    <name evidence="5" type="ORF">DW828_14510</name>
    <name evidence="2" type="ORF">GMD82_12705</name>
    <name evidence="3" type="ORF">GMD92_11270</name>
    <name evidence="4" type="ORF">GME02_11745</name>
</gene>
<comment type="caution">
    <text evidence="4">The sequence shown here is derived from an EMBL/GenBank/DDBJ whole genome shotgun (WGS) entry which is preliminary data.</text>
</comment>
<protein>
    <submittedName>
        <fullName evidence="4">Uncharacterized protein</fullName>
    </submittedName>
</protein>
<accession>A0A354MJ93</accession>
<dbReference type="OrthoDB" id="1045095at2"/>
<dbReference type="EMBL" id="WNDD01000012">
    <property type="protein sequence ID" value="MTV02319.1"/>
    <property type="molecule type" value="Genomic_DNA"/>
</dbReference>
<evidence type="ECO:0000313" key="8">
    <source>
        <dbReference type="Proteomes" id="UP000448908"/>
    </source>
</evidence>
<dbReference type="Proteomes" id="UP000286260">
    <property type="component" value="Unassembled WGS sequence"/>
</dbReference>
<proteinExistence type="predicted"/>
<dbReference type="Proteomes" id="UP000482671">
    <property type="component" value="Unassembled WGS sequence"/>
</dbReference>
<keyword evidence="7" id="KW-1185">Reference proteome</keyword>
<reference evidence="5 6" key="1">
    <citation type="submission" date="2018-08" db="EMBL/GenBank/DDBJ databases">
        <title>A genome reference for cultivated species of the human gut microbiota.</title>
        <authorList>
            <person name="Zou Y."/>
            <person name="Xue W."/>
            <person name="Luo G."/>
        </authorList>
    </citation>
    <scope>NUCLEOTIDE SEQUENCE [LARGE SCALE GENOMIC DNA]</scope>
    <source>
        <strain evidence="5 6">AM34-17</strain>
    </source>
</reference>
<dbReference type="EMBL" id="BQNZ01000001">
    <property type="protein sequence ID" value="GKH71802.1"/>
    <property type="molecule type" value="Genomic_DNA"/>
</dbReference>
<reference evidence="7 8" key="2">
    <citation type="journal article" date="2019" name="Nat. Med.">
        <title>A library of human gut bacterial isolates paired with longitudinal multiomics data enables mechanistic microbiome research.</title>
        <authorList>
            <person name="Poyet M."/>
            <person name="Groussin M."/>
            <person name="Gibbons S.M."/>
            <person name="Avila-Pacheco J."/>
            <person name="Jiang X."/>
            <person name="Kearney S.M."/>
            <person name="Perrotta A.R."/>
            <person name="Berdy B."/>
            <person name="Zhao S."/>
            <person name="Lieberman T.D."/>
            <person name="Swanson P.K."/>
            <person name="Smith M."/>
            <person name="Roesemann S."/>
            <person name="Alexander J.E."/>
            <person name="Rich S.A."/>
            <person name="Livny J."/>
            <person name="Vlamakis H."/>
            <person name="Clish C."/>
            <person name="Bullock K."/>
            <person name="Deik A."/>
            <person name="Scott J."/>
            <person name="Pierce K.A."/>
            <person name="Xavier R.J."/>
            <person name="Alm E.J."/>
        </authorList>
    </citation>
    <scope>NUCLEOTIDE SEQUENCE [LARGE SCALE GENOMIC DNA]</scope>
    <source>
        <strain evidence="4 9">BIOML-A11</strain>
        <strain evidence="3 8">BIOML-A16</strain>
        <strain evidence="2 7">BIOML-A29</strain>
    </source>
</reference>
<evidence type="ECO:0000313" key="9">
    <source>
        <dbReference type="Proteomes" id="UP000482671"/>
    </source>
</evidence>
<dbReference type="EMBL" id="WNCN01000016">
    <property type="protein sequence ID" value="MTU40304.1"/>
    <property type="molecule type" value="Genomic_DNA"/>
</dbReference>
<dbReference type="Proteomes" id="UP000434916">
    <property type="component" value="Unassembled WGS sequence"/>
</dbReference>
<evidence type="ECO:0000313" key="7">
    <source>
        <dbReference type="Proteomes" id="UP000434916"/>
    </source>
</evidence>
<dbReference type="GeneID" id="49202116"/>
<sequence length="178" mass="21050">MKIQFEIKEKLPEIIAEIMHSDKWQTKILEKMHGLERITIKDPNYKSEACIEIWQHEIHIRTAWSNYTYRIFTRGNAVWCEYIGAYRGLLEQKLLPSLTPKMNILDSEVVESSLTGNKRQTLRTYSSENLKLKNFRRDNFKEEYNVTSPQDHPTVVYDEYIKEGMPMPSPYGDSQQSK</sequence>
<evidence type="ECO:0000313" key="3">
    <source>
        <dbReference type="EMBL" id="MTU69643.1"/>
    </source>
</evidence>
<evidence type="ECO:0000313" key="4">
    <source>
        <dbReference type="EMBL" id="MTV02319.1"/>
    </source>
</evidence>
<dbReference type="EMBL" id="QSII01000021">
    <property type="protein sequence ID" value="RHC82455.1"/>
    <property type="molecule type" value="Genomic_DNA"/>
</dbReference>
<dbReference type="Proteomes" id="UP000448908">
    <property type="component" value="Unassembled WGS sequence"/>
</dbReference>
<reference evidence="1" key="3">
    <citation type="submission" date="2022-01" db="EMBL/GenBank/DDBJ databases">
        <title>Novel bile acid biosynthetic pathways are enriched in the microbiome of centenarians.</title>
        <authorList>
            <person name="Sato Y."/>
            <person name="Atarashi K."/>
            <person name="Plichta R.D."/>
            <person name="Arai Y."/>
            <person name="Sasajima S."/>
            <person name="Kearney M.S."/>
            <person name="Suda W."/>
            <person name="Takeshita K."/>
            <person name="Sasaki T."/>
            <person name="Okamoto S."/>
            <person name="Skelly N.A."/>
            <person name="Okamura Y."/>
            <person name="Vlamakis H."/>
            <person name="Li Y."/>
            <person name="Tanoue T."/>
            <person name="Takei H."/>
            <person name="Nittono H."/>
            <person name="Narushima S."/>
            <person name="Irie J."/>
            <person name="Itoh H."/>
            <person name="Moriya K."/>
            <person name="Sugiura Y."/>
            <person name="Suematsu M."/>
            <person name="Moritoki N."/>
            <person name="Shibata S."/>
            <person name="Littman R.D."/>
            <person name="Fischbach A.M."/>
            <person name="Uwamino Y."/>
            <person name="Inoue T."/>
            <person name="Honda A."/>
            <person name="Hattori M."/>
            <person name="Murai T."/>
            <person name="Xavier J.R."/>
            <person name="Hirose N."/>
            <person name="Honda K."/>
        </authorList>
    </citation>
    <scope>NUCLEOTIDE SEQUENCE</scope>
    <source>
        <strain evidence="1">CE91-St3</strain>
    </source>
</reference>
<organism evidence="4 9">
    <name type="scientific">Parabacteroides merdae</name>
    <dbReference type="NCBI Taxonomy" id="46503"/>
    <lineage>
        <taxon>Bacteria</taxon>
        <taxon>Pseudomonadati</taxon>
        <taxon>Bacteroidota</taxon>
        <taxon>Bacteroidia</taxon>
        <taxon>Bacteroidales</taxon>
        <taxon>Tannerellaceae</taxon>
        <taxon>Parabacteroides</taxon>
    </lineage>
</organism>
<dbReference type="AlphaFoldDB" id="A0A354MJ93"/>
<dbReference type="Proteomes" id="UP001055114">
    <property type="component" value="Unassembled WGS sequence"/>
</dbReference>
<name>A0A354MJ93_9BACT</name>
<evidence type="ECO:0000313" key="2">
    <source>
        <dbReference type="EMBL" id="MTU40304.1"/>
    </source>
</evidence>
<evidence type="ECO:0000313" key="6">
    <source>
        <dbReference type="Proteomes" id="UP000286260"/>
    </source>
</evidence>
<evidence type="ECO:0000313" key="5">
    <source>
        <dbReference type="EMBL" id="RHC82455.1"/>
    </source>
</evidence>
<dbReference type="EMBL" id="WNDA01000016">
    <property type="protein sequence ID" value="MTU69643.1"/>
    <property type="molecule type" value="Genomic_DNA"/>
</dbReference>
<dbReference type="RefSeq" id="WP_005641883.1">
    <property type="nucleotide sequence ID" value="NZ_BAABYG010000001.1"/>
</dbReference>